<proteinExistence type="predicted"/>
<protein>
    <recommendedName>
        <fullName evidence="2">DUF5648 domain-containing protein</fullName>
    </recommendedName>
</protein>
<sequence length="337" mass="35876">MLLAPRTAARRRSALAGAAVTLLLVAGVAGAAPATAATSTFADDVGEEYTSADIDITRYQVGLTSSALSITLWTTGSSAMPLRGDSTVFVDIETTGDQVADYIAYASDGEWLLASSDGSLSDCDGAAALTVNSASFSIPAACVGNPAQVKVLLGIFTSAGWDIAPNDSLRAFSAPVSAGADTVSPSAVQQSVFRFWSPGFDNAHFFTTGETEAENILYFDDNWTYEGVAFNALQASGSTCATGTAVHRFWSPGFRSHFYTQSATEKNHIVANDRNWQYEGVAYCAYPEPAPGSTPLYRFWSPGFSKHFFTASQAEADHIRANDRNWVYEGVAYHVLP</sequence>
<organism evidence="3 4">
    <name type="scientific">Cellulomonas wangsupingiae</name>
    <dbReference type="NCBI Taxonomy" id="2968085"/>
    <lineage>
        <taxon>Bacteria</taxon>
        <taxon>Bacillati</taxon>
        <taxon>Actinomycetota</taxon>
        <taxon>Actinomycetes</taxon>
        <taxon>Micrococcales</taxon>
        <taxon>Cellulomonadaceae</taxon>
        <taxon>Cellulomonas</taxon>
    </lineage>
</organism>
<feature type="signal peptide" evidence="1">
    <location>
        <begin position="1"/>
        <end position="31"/>
    </location>
</feature>
<dbReference type="PROSITE" id="PS51318">
    <property type="entry name" value="TAT"/>
    <property type="match status" value="1"/>
</dbReference>
<name>A0ABY5K4G2_9CELL</name>
<dbReference type="Proteomes" id="UP001317322">
    <property type="component" value="Chromosome"/>
</dbReference>
<dbReference type="RefSeq" id="WP_227565484.1">
    <property type="nucleotide sequence ID" value="NZ_CP101989.1"/>
</dbReference>
<feature type="chain" id="PRO_5046211016" description="DUF5648 domain-containing protein" evidence="1">
    <location>
        <begin position="32"/>
        <end position="337"/>
    </location>
</feature>
<dbReference type="EMBL" id="CP101989">
    <property type="protein sequence ID" value="UUI63940.1"/>
    <property type="molecule type" value="Genomic_DNA"/>
</dbReference>
<evidence type="ECO:0000313" key="4">
    <source>
        <dbReference type="Proteomes" id="UP001317322"/>
    </source>
</evidence>
<evidence type="ECO:0000313" key="3">
    <source>
        <dbReference type="EMBL" id="UUI63940.1"/>
    </source>
</evidence>
<keyword evidence="4" id="KW-1185">Reference proteome</keyword>
<accession>A0ABY5K4G2</accession>
<evidence type="ECO:0000259" key="2">
    <source>
        <dbReference type="Pfam" id="PF18885"/>
    </source>
</evidence>
<reference evidence="3 4" key="1">
    <citation type="submission" date="2022-07" db="EMBL/GenBank/DDBJ databases">
        <title>Novel species in genus cellulomonas.</title>
        <authorList>
            <person name="Ye L."/>
        </authorList>
    </citation>
    <scope>NUCLEOTIDE SEQUENCE [LARGE SCALE GENOMIC DNA]</scope>
    <source>
        <strain evidence="4">zg-Y908</strain>
    </source>
</reference>
<keyword evidence="1" id="KW-0732">Signal</keyword>
<dbReference type="InterPro" id="IPR006311">
    <property type="entry name" value="TAT_signal"/>
</dbReference>
<evidence type="ECO:0000256" key="1">
    <source>
        <dbReference type="SAM" id="SignalP"/>
    </source>
</evidence>
<dbReference type="InterPro" id="IPR043708">
    <property type="entry name" value="DUF5648"/>
</dbReference>
<gene>
    <name evidence="3" type="ORF">NP075_12445</name>
</gene>
<dbReference type="Pfam" id="PF18885">
    <property type="entry name" value="DUF5648"/>
    <property type="match status" value="1"/>
</dbReference>
<feature type="domain" description="DUF5648" evidence="2">
    <location>
        <begin position="192"/>
        <end position="335"/>
    </location>
</feature>